<feature type="transmembrane region" description="Helical" evidence="7">
    <location>
        <begin position="263"/>
        <end position="281"/>
    </location>
</feature>
<dbReference type="PANTHER" id="PTHR43298:SF2">
    <property type="entry name" value="FMN_FAD EXPORTER YEEO-RELATED"/>
    <property type="match status" value="1"/>
</dbReference>
<dbReference type="EMBL" id="JAPWGY010000002">
    <property type="protein sequence ID" value="MCZ4280887.1"/>
    <property type="molecule type" value="Genomic_DNA"/>
</dbReference>
<evidence type="ECO:0000256" key="7">
    <source>
        <dbReference type="SAM" id="Phobius"/>
    </source>
</evidence>
<keyword evidence="9" id="KW-1185">Reference proteome</keyword>
<reference evidence="8" key="1">
    <citation type="submission" date="2022-12" db="EMBL/GenBank/DDBJ databases">
        <title>Bacterial isolates from different developmental stages of Nematostella vectensis.</title>
        <authorList>
            <person name="Fraune S."/>
        </authorList>
    </citation>
    <scope>NUCLEOTIDE SEQUENCE</scope>
    <source>
        <strain evidence="8">G21630-S1</strain>
    </source>
</reference>
<feature type="transmembrane region" description="Helical" evidence="7">
    <location>
        <begin position="383"/>
        <end position="402"/>
    </location>
</feature>
<evidence type="ECO:0000256" key="5">
    <source>
        <dbReference type="ARBA" id="ARBA00022989"/>
    </source>
</evidence>
<feature type="transmembrane region" description="Helical" evidence="7">
    <location>
        <begin position="238"/>
        <end position="257"/>
    </location>
</feature>
<gene>
    <name evidence="8" type="ORF">O4H49_08880</name>
</gene>
<dbReference type="InterPro" id="IPR050222">
    <property type="entry name" value="MATE_MdtK"/>
</dbReference>
<dbReference type="CDD" id="cd13136">
    <property type="entry name" value="MATE_DinF_like"/>
    <property type="match status" value="1"/>
</dbReference>
<evidence type="ECO:0000256" key="1">
    <source>
        <dbReference type="ARBA" id="ARBA00004141"/>
    </source>
</evidence>
<feature type="transmembrane region" description="Helical" evidence="7">
    <location>
        <begin position="163"/>
        <end position="182"/>
    </location>
</feature>
<evidence type="ECO:0000256" key="3">
    <source>
        <dbReference type="ARBA" id="ARBA00022448"/>
    </source>
</evidence>
<feature type="transmembrane region" description="Helical" evidence="7">
    <location>
        <begin position="350"/>
        <end position="371"/>
    </location>
</feature>
<dbReference type="Proteomes" id="UP001069802">
    <property type="component" value="Unassembled WGS sequence"/>
</dbReference>
<feature type="transmembrane region" description="Helical" evidence="7">
    <location>
        <begin position="128"/>
        <end position="151"/>
    </location>
</feature>
<accession>A0ABT4LLP1</accession>
<keyword evidence="3" id="KW-0813">Transport</keyword>
<comment type="subcellular location">
    <subcellularLocation>
        <location evidence="1">Membrane</location>
        <topology evidence="1">Multi-pass membrane protein</topology>
    </subcellularLocation>
</comment>
<sequence>MPEHYRRILLLTTPLILSNLTVPLLGAVDTAVMGHLPDPAYIGGVAIGGTVFSFLFWGFGFLKMGTVGFAAQAFGAGNVAEQRAVFLRPLVLALILGSLLVLLQVPLLKLCIGLLDGSKQVQDLALEYSLIRIWSAPVSLANYAIIGWLLGKGEPKLTFVLQLVINSVNILLDLVFVVGLGWGVEGVALATVIAEVVGFASGLAIILSHPLSIRNRQDWAGVLNPEKLKSLFKVNRDIFIRTLCLIFAFAYFTRISASFGDTILAANAVLIHFLYFASYGLDGFAHAAEITTGQAKGQNNNMAFRSAVKASSLLAILSAVIFALIFLISGPYIINLFTDIPEVREQSRHYMIWLVLIPIAGVGGFQFDGIFIGTTQTRELRNAMIQSLLIFLGAITLLVPLWQNNGLWLSMLLYMSARGLTLWRYYPGLAKSIG</sequence>
<dbReference type="RefSeq" id="WP_269423056.1">
    <property type="nucleotide sequence ID" value="NZ_JAPWGY010000002.1"/>
</dbReference>
<comment type="similarity">
    <text evidence="2">Belongs to the multi antimicrobial extrusion (MATE) (TC 2.A.66.1) family.</text>
</comment>
<evidence type="ECO:0000256" key="4">
    <source>
        <dbReference type="ARBA" id="ARBA00022692"/>
    </source>
</evidence>
<evidence type="ECO:0000256" key="6">
    <source>
        <dbReference type="ARBA" id="ARBA00023136"/>
    </source>
</evidence>
<evidence type="ECO:0000313" key="9">
    <source>
        <dbReference type="Proteomes" id="UP001069802"/>
    </source>
</evidence>
<feature type="transmembrane region" description="Helical" evidence="7">
    <location>
        <begin position="42"/>
        <end position="64"/>
    </location>
</feature>
<keyword evidence="5 7" id="KW-1133">Transmembrane helix</keyword>
<dbReference type="PANTHER" id="PTHR43298">
    <property type="entry name" value="MULTIDRUG RESISTANCE PROTEIN NORM-RELATED"/>
    <property type="match status" value="1"/>
</dbReference>
<evidence type="ECO:0000256" key="2">
    <source>
        <dbReference type="ARBA" id="ARBA00010199"/>
    </source>
</evidence>
<dbReference type="NCBIfam" id="TIGR00797">
    <property type="entry name" value="matE"/>
    <property type="match status" value="1"/>
</dbReference>
<keyword evidence="6 7" id="KW-0472">Membrane</keyword>
<proteinExistence type="inferred from homology"/>
<dbReference type="InterPro" id="IPR044644">
    <property type="entry name" value="DinF-like"/>
</dbReference>
<evidence type="ECO:0000313" key="8">
    <source>
        <dbReference type="EMBL" id="MCZ4280887.1"/>
    </source>
</evidence>
<dbReference type="InterPro" id="IPR002528">
    <property type="entry name" value="MATE_fam"/>
</dbReference>
<keyword evidence="4 7" id="KW-0812">Transmembrane</keyword>
<feature type="transmembrane region" description="Helical" evidence="7">
    <location>
        <begin position="312"/>
        <end position="334"/>
    </location>
</feature>
<feature type="transmembrane region" description="Helical" evidence="7">
    <location>
        <begin position="188"/>
        <end position="207"/>
    </location>
</feature>
<dbReference type="Pfam" id="PF01554">
    <property type="entry name" value="MatE"/>
    <property type="match status" value="2"/>
</dbReference>
<protein>
    <submittedName>
        <fullName evidence="8">MATE family efflux transporter</fullName>
    </submittedName>
</protein>
<organism evidence="8 9">
    <name type="scientific">Kiloniella laminariae</name>
    <dbReference type="NCBI Taxonomy" id="454162"/>
    <lineage>
        <taxon>Bacteria</taxon>
        <taxon>Pseudomonadati</taxon>
        <taxon>Pseudomonadota</taxon>
        <taxon>Alphaproteobacteria</taxon>
        <taxon>Rhodospirillales</taxon>
        <taxon>Kiloniellaceae</taxon>
        <taxon>Kiloniella</taxon>
    </lineage>
</organism>
<comment type="caution">
    <text evidence="8">The sequence shown here is derived from an EMBL/GenBank/DDBJ whole genome shotgun (WGS) entry which is preliminary data.</text>
</comment>
<feature type="transmembrane region" description="Helical" evidence="7">
    <location>
        <begin position="85"/>
        <end position="108"/>
    </location>
</feature>
<name>A0ABT4LLP1_9PROT</name>